<dbReference type="GO" id="GO:0005737">
    <property type="term" value="C:cytoplasm"/>
    <property type="evidence" value="ECO:0007669"/>
    <property type="project" value="UniProtKB-SubCell"/>
</dbReference>
<gene>
    <name evidence="12" type="ORF">KC01_LOCUS30907</name>
</gene>
<dbReference type="SMART" id="SM01230">
    <property type="entry name" value="Gln-synt_C"/>
    <property type="match status" value="1"/>
</dbReference>
<protein>
    <recommendedName>
        <fullName evidence="4">Glutamine synthetase</fullName>
        <ecNumber evidence="3">6.3.1.2</ecNumber>
    </recommendedName>
    <alternativeName>
        <fullName evidence="9">Glutamate--ammonia ligase</fullName>
    </alternativeName>
</protein>
<dbReference type="InterPro" id="IPR008146">
    <property type="entry name" value="Gln_synth_cat_dom"/>
</dbReference>
<evidence type="ECO:0000256" key="4">
    <source>
        <dbReference type="ARBA" id="ARBA00021364"/>
    </source>
</evidence>
<dbReference type="InterPro" id="IPR036651">
    <property type="entry name" value="Gln_synt_N_sf"/>
</dbReference>
<dbReference type="Gene3D" id="3.10.20.70">
    <property type="entry name" value="Glutamine synthetase, N-terminal domain"/>
    <property type="match status" value="1"/>
</dbReference>
<dbReference type="Proteomes" id="UP001497482">
    <property type="component" value="Chromosome 4"/>
</dbReference>
<dbReference type="FunFam" id="3.30.590.10:FF:000011">
    <property type="entry name" value="Glutamine synthetase"/>
    <property type="match status" value="1"/>
</dbReference>
<evidence type="ECO:0000256" key="6">
    <source>
        <dbReference type="ARBA" id="ARBA00022598"/>
    </source>
</evidence>
<evidence type="ECO:0000256" key="2">
    <source>
        <dbReference type="ARBA" id="ARBA00009897"/>
    </source>
</evidence>
<comment type="similarity">
    <text evidence="2 10">Belongs to the glutamine synthetase family.</text>
</comment>
<dbReference type="GO" id="GO:0006542">
    <property type="term" value="P:glutamine biosynthetic process"/>
    <property type="evidence" value="ECO:0007669"/>
    <property type="project" value="InterPro"/>
</dbReference>
<evidence type="ECO:0000256" key="9">
    <source>
        <dbReference type="ARBA" id="ARBA00030668"/>
    </source>
</evidence>
<dbReference type="PANTHER" id="PTHR20852">
    <property type="entry name" value="GLUTAMINE SYNTHETASE"/>
    <property type="match status" value="1"/>
</dbReference>
<evidence type="ECO:0000313" key="13">
    <source>
        <dbReference type="Proteomes" id="UP001497482"/>
    </source>
</evidence>
<dbReference type="SUPFAM" id="SSF55931">
    <property type="entry name" value="Glutamine synthetase/guanido kinase"/>
    <property type="match status" value="1"/>
</dbReference>
<dbReference type="PROSITE" id="PS51987">
    <property type="entry name" value="GS_CATALYTIC"/>
    <property type="match status" value="1"/>
</dbReference>
<keyword evidence="13" id="KW-1185">Reference proteome</keyword>
<evidence type="ECO:0000256" key="5">
    <source>
        <dbReference type="ARBA" id="ARBA00022490"/>
    </source>
</evidence>
<dbReference type="GO" id="GO:0004356">
    <property type="term" value="F:glutamine synthetase activity"/>
    <property type="evidence" value="ECO:0007669"/>
    <property type="project" value="UniProtKB-EC"/>
</dbReference>
<dbReference type="InterPro" id="IPR014746">
    <property type="entry name" value="Gln_synth/guanido_kin_cat_dom"/>
</dbReference>
<sequence>MSFLPETLSLQKLAREPYLALPTAPQCLATYVWVNASGTSVKSKTQTLPCEPQSIHDVPLFYGTHWFDEQTHEISLVPLRMFQDPFTLGINKLILCHALVLDGSAAPGNRRVVCLEAMEAVEDQKPWFCFKQQYLLQTLEGQPFGWDSADSPIKGVSSTVGLNNTFGRQVSLSHCNACLYAGVRITETTAGSIPAQWEFQVGPCAGVDLGDQVWMSRYILHRVCEDFGVVPSFRPKPVEHPIWANGGHMNFSTESMREEGGLRHIHAAIERLSQRHPEDMWMYGSEENMQRLNNVGPNPDFSTFSWAVSERKCSVRIPGHVHEAGRGYLEDRRPAADCDPYQSLCSSLFGPFAPHSSVPLLLTLQSLCSSLFSPFAPHSSVPVLLTLQSLCSSLFSPFAPHSSVPLLLTLQSLCSSLFGPCAPHSSVPVLLTLQSLCSSLFGPFAPHSSVPVLLTLQRPSGLRR</sequence>
<evidence type="ECO:0000256" key="7">
    <source>
        <dbReference type="ARBA" id="ARBA00022741"/>
    </source>
</evidence>
<proteinExistence type="inferred from homology"/>
<reference evidence="12 13" key="1">
    <citation type="submission" date="2024-04" db="EMBL/GenBank/DDBJ databases">
        <authorList>
            <person name="Waldvogel A.-M."/>
            <person name="Schoenle A."/>
        </authorList>
    </citation>
    <scope>NUCLEOTIDE SEQUENCE [LARGE SCALE GENOMIC DNA]</scope>
</reference>
<evidence type="ECO:0000259" key="11">
    <source>
        <dbReference type="PROSITE" id="PS51987"/>
    </source>
</evidence>
<dbReference type="AlphaFoldDB" id="A0AAV2LRN6"/>
<evidence type="ECO:0000256" key="8">
    <source>
        <dbReference type="ARBA" id="ARBA00022840"/>
    </source>
</evidence>
<dbReference type="PANTHER" id="PTHR20852:SF43">
    <property type="entry name" value="GLUTAMINE SYNTHETASE"/>
    <property type="match status" value="1"/>
</dbReference>
<organism evidence="12 13">
    <name type="scientific">Knipowitschia caucasica</name>
    <name type="common">Caucasian dwarf goby</name>
    <name type="synonym">Pomatoschistus caucasicus</name>
    <dbReference type="NCBI Taxonomy" id="637954"/>
    <lineage>
        <taxon>Eukaryota</taxon>
        <taxon>Metazoa</taxon>
        <taxon>Chordata</taxon>
        <taxon>Craniata</taxon>
        <taxon>Vertebrata</taxon>
        <taxon>Euteleostomi</taxon>
        <taxon>Actinopterygii</taxon>
        <taxon>Neopterygii</taxon>
        <taxon>Teleostei</taxon>
        <taxon>Neoteleostei</taxon>
        <taxon>Acanthomorphata</taxon>
        <taxon>Gobiaria</taxon>
        <taxon>Gobiiformes</taxon>
        <taxon>Gobioidei</taxon>
        <taxon>Gobiidae</taxon>
        <taxon>Gobiinae</taxon>
        <taxon>Knipowitschia</taxon>
    </lineage>
</organism>
<dbReference type="Gene3D" id="3.30.590.10">
    <property type="entry name" value="Glutamine synthetase/guanido kinase, catalytic domain"/>
    <property type="match status" value="1"/>
</dbReference>
<keyword evidence="5" id="KW-0963">Cytoplasm</keyword>
<keyword evidence="7" id="KW-0547">Nucleotide-binding</keyword>
<dbReference type="InterPro" id="IPR050292">
    <property type="entry name" value="Glutamine_Synthetase"/>
</dbReference>
<evidence type="ECO:0000256" key="1">
    <source>
        <dbReference type="ARBA" id="ARBA00004496"/>
    </source>
</evidence>
<feature type="domain" description="GS catalytic" evidence="11">
    <location>
        <begin position="110"/>
        <end position="464"/>
    </location>
</feature>
<keyword evidence="6" id="KW-0436">Ligase</keyword>
<comment type="subcellular location">
    <subcellularLocation>
        <location evidence="1">Cytoplasm</location>
    </subcellularLocation>
</comment>
<dbReference type="GO" id="GO:0005524">
    <property type="term" value="F:ATP binding"/>
    <property type="evidence" value="ECO:0007669"/>
    <property type="project" value="UniProtKB-KW"/>
</dbReference>
<keyword evidence="8" id="KW-0067">ATP-binding</keyword>
<evidence type="ECO:0000256" key="3">
    <source>
        <dbReference type="ARBA" id="ARBA00012937"/>
    </source>
</evidence>
<accession>A0AAV2LRN6</accession>
<evidence type="ECO:0000256" key="10">
    <source>
        <dbReference type="PROSITE-ProRule" id="PRU01331"/>
    </source>
</evidence>
<evidence type="ECO:0000313" key="12">
    <source>
        <dbReference type="EMBL" id="CAL1603191.1"/>
    </source>
</evidence>
<name>A0AAV2LRN6_KNICA</name>
<dbReference type="EC" id="6.3.1.2" evidence="3"/>
<dbReference type="EMBL" id="OZ035826">
    <property type="protein sequence ID" value="CAL1603191.1"/>
    <property type="molecule type" value="Genomic_DNA"/>
</dbReference>